<dbReference type="PANTHER" id="PTHR13847">
    <property type="entry name" value="SARCOSINE DEHYDROGENASE-RELATED"/>
    <property type="match status" value="1"/>
</dbReference>
<dbReference type="PANTHER" id="PTHR13847:SF280">
    <property type="entry name" value="D-AMINO ACID DEHYDROGENASE"/>
    <property type="match status" value="1"/>
</dbReference>
<dbReference type="GO" id="GO:0055130">
    <property type="term" value="P:D-alanine catabolic process"/>
    <property type="evidence" value="ECO:0007669"/>
    <property type="project" value="TreeGrafter"/>
</dbReference>
<keyword evidence="2" id="KW-0560">Oxidoreductase</keyword>
<dbReference type="RefSeq" id="WP_145849325.1">
    <property type="nucleotide sequence ID" value="NZ_CP042239.1"/>
</dbReference>
<dbReference type="AlphaFoldDB" id="A0A518RK73"/>
<organism evidence="4 5">
    <name type="scientific">Sphingomonas suaedae</name>
    <dbReference type="NCBI Taxonomy" id="2599297"/>
    <lineage>
        <taxon>Bacteria</taxon>
        <taxon>Pseudomonadati</taxon>
        <taxon>Pseudomonadota</taxon>
        <taxon>Alphaproteobacteria</taxon>
        <taxon>Sphingomonadales</taxon>
        <taxon>Sphingomonadaceae</taxon>
        <taxon>Sphingomonas</taxon>
    </lineage>
</organism>
<dbReference type="KEGG" id="ssua:FPZ54_18770"/>
<evidence type="ECO:0000313" key="5">
    <source>
        <dbReference type="Proteomes" id="UP000318055"/>
    </source>
</evidence>
<dbReference type="InterPro" id="IPR006076">
    <property type="entry name" value="FAD-dep_OxRdtase"/>
</dbReference>
<reference evidence="4 5" key="1">
    <citation type="submission" date="2019-07" db="EMBL/GenBank/DDBJ databases">
        <title>Sphingomonas alkalisoli sp. nov., isolated from rhizosphere soil of Suaedae salsa.</title>
        <authorList>
            <person name="Zhang H."/>
            <person name="Xu L."/>
            <person name="Zhang J.-X."/>
            <person name="Sun J.-Q."/>
        </authorList>
    </citation>
    <scope>NUCLEOTIDE SEQUENCE [LARGE SCALE GENOMIC DNA]</scope>
    <source>
        <strain evidence="4 5">XS-10</strain>
    </source>
</reference>
<dbReference type="SUPFAM" id="SSF54373">
    <property type="entry name" value="FAD-linked reductases, C-terminal domain"/>
    <property type="match status" value="1"/>
</dbReference>
<feature type="domain" description="FAD dependent oxidoreductase" evidence="3">
    <location>
        <begin position="6"/>
        <end position="400"/>
    </location>
</feature>
<dbReference type="SUPFAM" id="SSF51971">
    <property type="entry name" value="Nucleotide-binding domain"/>
    <property type="match status" value="1"/>
</dbReference>
<dbReference type="Proteomes" id="UP000318055">
    <property type="component" value="Chromosome"/>
</dbReference>
<evidence type="ECO:0000313" key="4">
    <source>
        <dbReference type="EMBL" id="QDX27852.1"/>
    </source>
</evidence>
<dbReference type="GO" id="GO:0005737">
    <property type="term" value="C:cytoplasm"/>
    <property type="evidence" value="ECO:0007669"/>
    <property type="project" value="TreeGrafter"/>
</dbReference>
<gene>
    <name evidence="4" type="ORF">FPZ54_18770</name>
</gene>
<dbReference type="OrthoDB" id="9805337at2"/>
<evidence type="ECO:0000256" key="1">
    <source>
        <dbReference type="ARBA" id="ARBA00009410"/>
    </source>
</evidence>
<dbReference type="Gene3D" id="3.50.50.60">
    <property type="entry name" value="FAD/NAD(P)-binding domain"/>
    <property type="match status" value="2"/>
</dbReference>
<dbReference type="GO" id="GO:0005886">
    <property type="term" value="C:plasma membrane"/>
    <property type="evidence" value="ECO:0007669"/>
    <property type="project" value="TreeGrafter"/>
</dbReference>
<dbReference type="Pfam" id="PF01266">
    <property type="entry name" value="DAO"/>
    <property type="match status" value="1"/>
</dbReference>
<proteinExistence type="inferred from homology"/>
<comment type="similarity">
    <text evidence="1">Belongs to the DadA oxidoreductase family.</text>
</comment>
<accession>A0A518RK73</accession>
<dbReference type="Gene3D" id="3.30.9.10">
    <property type="entry name" value="D-Amino Acid Oxidase, subunit A, domain 2"/>
    <property type="match status" value="1"/>
</dbReference>
<dbReference type="InterPro" id="IPR036188">
    <property type="entry name" value="FAD/NAD-bd_sf"/>
</dbReference>
<dbReference type="PRINTS" id="PR00420">
    <property type="entry name" value="RNGMNOXGNASE"/>
</dbReference>
<evidence type="ECO:0000256" key="2">
    <source>
        <dbReference type="ARBA" id="ARBA00023002"/>
    </source>
</evidence>
<keyword evidence="5" id="KW-1185">Reference proteome</keyword>
<protein>
    <submittedName>
        <fullName evidence="4">FAD-dependent oxidoreductase</fullName>
    </submittedName>
</protein>
<dbReference type="EMBL" id="CP042239">
    <property type="protein sequence ID" value="QDX27852.1"/>
    <property type="molecule type" value="Genomic_DNA"/>
</dbReference>
<name>A0A518RK73_9SPHN</name>
<sequence length="405" mass="42271">MTASQDVIVLGAGVVGMATALTLADRGHRVTVIDAAQGPGLGTSFANGAQLSYAYTDALASPATVAQVPRLLLGLDNALRFHLRLDPDFLMWSLAFLRNGSAARFRRNTIAGLELAARSRVALQALTARHGLDYGHGVPGKIHLYRSHASLTMAREMMALKQSNGIAQTLLDPDGAVALEPMLAPVRGAIVGALHTAGEEVGDPHRFCVSAHEALMRAGGSACFDTEVATLSANGARPAIVTRDGSRIAADRIVIAAGVDAPRLSRQLGVRLPVQPMKGYSITAPPGAAAPSVSITDVANRVVFARLGNRMRIAGLAELGNRDTRVDPKRLGALVESARAALPDAADYDAIESSWAGLRPMTPDSLPITRTIAPGVIANSGHGALGWTYAAGSAERVAELVEERG</sequence>
<evidence type="ECO:0000259" key="3">
    <source>
        <dbReference type="Pfam" id="PF01266"/>
    </source>
</evidence>
<dbReference type="GO" id="GO:0008718">
    <property type="term" value="F:D-amino-acid dehydrogenase activity"/>
    <property type="evidence" value="ECO:0007669"/>
    <property type="project" value="TreeGrafter"/>
</dbReference>